<dbReference type="InterPro" id="IPR027483">
    <property type="entry name" value="PInositol-4-P-4/5-kinase_C_sf"/>
</dbReference>
<dbReference type="InterPro" id="IPR023610">
    <property type="entry name" value="PInositol-4/5-P-5/4-kinase"/>
</dbReference>
<dbReference type="GO" id="GO:0016308">
    <property type="term" value="F:1-phosphatidylinositol-4-phosphate 5-kinase activity"/>
    <property type="evidence" value="ECO:0007669"/>
    <property type="project" value="TreeGrafter"/>
</dbReference>
<feature type="region of interest" description="Disordered" evidence="2">
    <location>
        <begin position="355"/>
        <end position="376"/>
    </location>
</feature>
<sequence>MLKKWKESCGVPASAYDVAAGGRSVEVLLYHDAKAPPLQGNAVLISSHIVITNGPWGKVLFWVAFHIIKGIHCTECLFLPGKSFDIPIEESESPLLEDEIIQTSSVGRKVISLDIFADGAVLTLKVMGSEGERFARAAMFLWRLNRGEVEPISIPLYHAGDAIYALSGAPVRLTATLVQRPSVGVVNQYETKRTPVDIVMVNEKEIYIVKKPQNTALLLWRDLKDENCGNVEVLPLNTLALLIFPTNTSLKIVGSRGEVWIFEISDPSTDSSVRSALQRLTELFLLGVLKTIQHPQKSFVPTFGLRYFDMIVLYQQYCAMDTDGVGYVLRSTLEAALGPVLSSDARLVQAVTFHEEQEEKDHHDNNSDDNNSDDNRYSRVSLTSYMDRMRILLQGTLLERAMFAFRAFGGIKHGGDVFSVKGENRNDSVRVSDFKLIARDILLGLRFKPLKENETIDDLLNHILSVIEKDCHEESGVPTMSFEIFLQAYKLLLERVEIKKKGDEHANDTFLCGTPPPLLGFGAAQWVLITHLLAGVEASVCATLVDGNVSADKNTFDVTNGTPTISSMNDSFISQQGMTSVSSGFFLKRIPMLQNDHVSFTDYAPRAFQTIRERFGVDVREFLDALGISALRARLLLGRFCAPRDFRSSGRSGALMLSSHNYRFVLKSVSPGESRTLRRFLPAYITHLERHPHTLLPRYAGLYALWYRGSKSAFVVMENIFAPAQFPIEVVYDLKGSTLHRSTSIEHRKHGAAAKDKDFLADNRRLYLSANARDALMFQLESDTQFLEESNTLDYSLLVGIYIIDSETASSKESAELLKQQERRMSELTKVPSDERKKMSMDEAKNYVDSVFHGFYGGVGSSDGSRVYYFGIVDCLTTYGLKKVGEHYGKSMLLQDMKEVSCVPPPDYRSRFLNFVRSIIDE</sequence>
<feature type="compositionally biased region" description="Basic and acidic residues" evidence="2">
    <location>
        <begin position="355"/>
        <end position="366"/>
    </location>
</feature>
<feature type="domain" description="PIPK" evidence="3">
    <location>
        <begin position="537"/>
        <end position="920"/>
    </location>
</feature>
<evidence type="ECO:0000256" key="1">
    <source>
        <dbReference type="PROSITE-ProRule" id="PRU00781"/>
    </source>
</evidence>
<keyword evidence="1 4" id="KW-0418">Kinase</keyword>
<dbReference type="Proteomes" id="UP000192257">
    <property type="component" value="Unassembled WGS sequence"/>
</dbReference>
<proteinExistence type="predicted"/>
<dbReference type="GO" id="GO:0046854">
    <property type="term" value="P:phosphatidylinositol phosphate biosynthetic process"/>
    <property type="evidence" value="ECO:0007669"/>
    <property type="project" value="TreeGrafter"/>
</dbReference>
<evidence type="ECO:0000259" key="3">
    <source>
        <dbReference type="PROSITE" id="PS51455"/>
    </source>
</evidence>
<reference evidence="4 5" key="1">
    <citation type="submission" date="2017-03" db="EMBL/GenBank/DDBJ databases">
        <title>An alternative strategy for trypanosome survival in the mammalian bloodstream revealed through genome and transcriptome analysis of the ubiquitous bovine parasite Trypanosoma (Megatrypanum) theileri.</title>
        <authorList>
            <person name="Kelly S."/>
            <person name="Ivens A."/>
            <person name="Mott A."/>
            <person name="O'Neill E."/>
            <person name="Emms D."/>
            <person name="Macleod O."/>
            <person name="Voorheis P."/>
            <person name="Matthews J."/>
            <person name="Matthews K."/>
            <person name="Carrington M."/>
        </authorList>
    </citation>
    <scope>NUCLEOTIDE SEQUENCE [LARGE SCALE GENOMIC DNA]</scope>
    <source>
        <strain evidence="4">Edinburgh</strain>
    </source>
</reference>
<dbReference type="InterPro" id="IPR027484">
    <property type="entry name" value="PInositol-4-P-5-kinase_N"/>
</dbReference>
<dbReference type="SMART" id="SM00330">
    <property type="entry name" value="PIPKc"/>
    <property type="match status" value="1"/>
</dbReference>
<dbReference type="Gene3D" id="3.30.800.10">
    <property type="entry name" value="Phosphatidylinositol Phosphate Kinase II Beta"/>
    <property type="match status" value="1"/>
</dbReference>
<keyword evidence="1" id="KW-0067">ATP-binding</keyword>
<keyword evidence="1" id="KW-0547">Nucleotide-binding</keyword>
<dbReference type="OrthoDB" id="241662at2759"/>
<evidence type="ECO:0000313" key="4">
    <source>
        <dbReference type="EMBL" id="ORC85223.1"/>
    </source>
</evidence>
<dbReference type="Pfam" id="PF01504">
    <property type="entry name" value="PIP5K"/>
    <property type="match status" value="1"/>
</dbReference>
<dbReference type="AlphaFoldDB" id="A0A1X0NL98"/>
<comment type="caution">
    <text evidence="4">The sequence shown here is derived from an EMBL/GenBank/DDBJ whole genome shotgun (WGS) entry which is preliminary data.</text>
</comment>
<dbReference type="GeneID" id="39989276"/>
<dbReference type="STRING" id="67003.A0A1X0NL98"/>
<dbReference type="VEuPathDB" id="TriTrypDB:TM35_000371960"/>
<keyword evidence="5" id="KW-1185">Reference proteome</keyword>
<keyword evidence="1" id="KW-0808">Transferase</keyword>
<dbReference type="SUPFAM" id="SSF56104">
    <property type="entry name" value="SAICAR synthase-like"/>
    <property type="match status" value="1"/>
</dbReference>
<dbReference type="PROSITE" id="PS51455">
    <property type="entry name" value="PIPK"/>
    <property type="match status" value="1"/>
</dbReference>
<dbReference type="InterPro" id="IPR002498">
    <property type="entry name" value="PInositol-4-P-4/5-kinase_core"/>
</dbReference>
<dbReference type="GO" id="GO:0005524">
    <property type="term" value="F:ATP binding"/>
    <property type="evidence" value="ECO:0007669"/>
    <property type="project" value="UniProtKB-UniRule"/>
</dbReference>
<evidence type="ECO:0000313" key="5">
    <source>
        <dbReference type="Proteomes" id="UP000192257"/>
    </source>
</evidence>
<dbReference type="EMBL" id="NBCO01000037">
    <property type="protein sequence ID" value="ORC85223.1"/>
    <property type="molecule type" value="Genomic_DNA"/>
</dbReference>
<dbReference type="PANTHER" id="PTHR23086">
    <property type="entry name" value="PHOSPHATIDYLINOSITOL-4-PHOSPHATE 5-KINASE"/>
    <property type="match status" value="1"/>
</dbReference>
<accession>A0A1X0NL98</accession>
<gene>
    <name evidence="4" type="ORF">TM35_000371960</name>
</gene>
<dbReference type="CDD" id="cd00139">
    <property type="entry name" value="PIPKc"/>
    <property type="match status" value="1"/>
</dbReference>
<dbReference type="Gene3D" id="3.30.810.10">
    <property type="entry name" value="2-Layer Sandwich"/>
    <property type="match status" value="1"/>
</dbReference>
<dbReference type="GO" id="GO:0005886">
    <property type="term" value="C:plasma membrane"/>
    <property type="evidence" value="ECO:0007669"/>
    <property type="project" value="TreeGrafter"/>
</dbReference>
<evidence type="ECO:0000256" key="2">
    <source>
        <dbReference type="SAM" id="MobiDB-lite"/>
    </source>
</evidence>
<protein>
    <submittedName>
        <fullName evidence="4">Phosphatidylinositol-4-phosphate 5-kinase type II beta</fullName>
    </submittedName>
</protein>
<dbReference type="RefSeq" id="XP_028879289.1">
    <property type="nucleotide sequence ID" value="XM_029029496.1"/>
</dbReference>
<dbReference type="PANTHER" id="PTHR23086:SF8">
    <property type="entry name" value="PHOSPHATIDYLINOSITOL 5-PHOSPHATE 4-KINASE, ISOFORM A"/>
    <property type="match status" value="1"/>
</dbReference>
<organism evidence="4 5">
    <name type="scientific">Trypanosoma theileri</name>
    <dbReference type="NCBI Taxonomy" id="67003"/>
    <lineage>
        <taxon>Eukaryota</taxon>
        <taxon>Discoba</taxon>
        <taxon>Euglenozoa</taxon>
        <taxon>Kinetoplastea</taxon>
        <taxon>Metakinetoplastina</taxon>
        <taxon>Trypanosomatida</taxon>
        <taxon>Trypanosomatidae</taxon>
        <taxon>Trypanosoma</taxon>
    </lineage>
</organism>
<name>A0A1X0NL98_9TRYP</name>